<dbReference type="PANTHER" id="PTHR46709">
    <property type="entry name" value="PROTEIN CBG23488-RELATED"/>
    <property type="match status" value="1"/>
</dbReference>
<evidence type="ECO:0000313" key="7">
    <source>
        <dbReference type="Proteomes" id="UP000887540"/>
    </source>
</evidence>
<evidence type="ECO:0000256" key="2">
    <source>
        <dbReference type="ARBA" id="ARBA00022692"/>
    </source>
</evidence>
<evidence type="ECO:0000256" key="4">
    <source>
        <dbReference type="ARBA" id="ARBA00023136"/>
    </source>
</evidence>
<dbReference type="InterPro" id="IPR000276">
    <property type="entry name" value="GPCR_Rhodpsn"/>
</dbReference>
<feature type="transmembrane region" description="Helical" evidence="5">
    <location>
        <begin position="281"/>
        <end position="303"/>
    </location>
</feature>
<evidence type="ECO:0000256" key="3">
    <source>
        <dbReference type="ARBA" id="ARBA00022989"/>
    </source>
</evidence>
<feature type="transmembrane region" description="Helical" evidence="5">
    <location>
        <begin position="153"/>
        <end position="172"/>
    </location>
</feature>
<dbReference type="WBParaSite" id="ACRNAN_scaffold4378.g15572.t1">
    <property type="protein sequence ID" value="ACRNAN_scaffold4378.g15572.t1"/>
    <property type="gene ID" value="ACRNAN_scaffold4378.g15572"/>
</dbReference>
<evidence type="ECO:0000313" key="8">
    <source>
        <dbReference type="WBParaSite" id="ACRNAN_scaffold4378.g15572.t1"/>
    </source>
</evidence>
<dbReference type="GO" id="GO:0016020">
    <property type="term" value="C:membrane"/>
    <property type="evidence" value="ECO:0007669"/>
    <property type="project" value="UniProtKB-SubCell"/>
</dbReference>
<comment type="subcellular location">
    <subcellularLocation>
        <location evidence="1">Membrane</location>
    </subcellularLocation>
</comment>
<proteinExistence type="predicted"/>
<reference evidence="8" key="1">
    <citation type="submission" date="2022-11" db="UniProtKB">
        <authorList>
            <consortium name="WormBaseParasite"/>
        </authorList>
    </citation>
    <scope>IDENTIFICATION</scope>
</reference>
<dbReference type="InterPro" id="IPR017452">
    <property type="entry name" value="GPCR_Rhodpsn_7TM"/>
</dbReference>
<dbReference type="Proteomes" id="UP000887540">
    <property type="component" value="Unplaced"/>
</dbReference>
<dbReference type="SUPFAM" id="SSF81321">
    <property type="entry name" value="Family A G protein-coupled receptor-like"/>
    <property type="match status" value="1"/>
</dbReference>
<name>A0A914DXX5_9BILA</name>
<keyword evidence="3 5" id="KW-1133">Transmembrane helix</keyword>
<keyword evidence="7" id="KW-1185">Reference proteome</keyword>
<sequence>MHLFRLNDSLAHACALNQSEYADDFRVLLVGFVGSGVAVTSILENLVIFYVFSTSRKLRRQNYANPVLLALFDIIVSVCYIFMASMQVIAYRYEILPLIIAWVYYLRVLYCLQHFALSVSNFLLVVASIERYLANGISYCQKKLLVFMVSNKIFVFIIILIMAAILKVTLYFETDLLILEHCPMLDSIVPIWIENSTCLVTLRLVIRKCFTIFLPFFILAYCNLNIVLNLKKKSKDLLSKRATSFRRQNQNRGSVKKAQRTGSIKRVYTEKRGVRVATRTLVMVVGCYLISNFMTTIINIWEYFDKQTLRYEHYYEYLIASDIAYLLTIVGCALRLPIYVVNDHRIRKAILRAFIRCRYRKSQQFKDITAGNLEKWSIVIVSNSLRSNLTGVFNQEWSAFKGKKSFDELGNLLQEKRTLIVQMAINLANANENNKSSTSKQFDESILGEKTCLTDIQEEDSELLWEHRRSIASMHTYSSISNPTPQQWRIWQENV</sequence>
<keyword evidence="2 5" id="KW-0812">Transmembrane</keyword>
<dbReference type="PROSITE" id="PS50262">
    <property type="entry name" value="G_PROTEIN_RECEP_F1_2"/>
    <property type="match status" value="1"/>
</dbReference>
<feature type="domain" description="G-protein coupled receptors family 1 profile" evidence="6">
    <location>
        <begin position="44"/>
        <end position="339"/>
    </location>
</feature>
<evidence type="ECO:0000259" key="6">
    <source>
        <dbReference type="PROSITE" id="PS50262"/>
    </source>
</evidence>
<dbReference type="Pfam" id="PF00001">
    <property type="entry name" value="7tm_1"/>
    <property type="match status" value="1"/>
</dbReference>
<feature type="transmembrane region" description="Helical" evidence="5">
    <location>
        <begin position="27"/>
        <end position="51"/>
    </location>
</feature>
<protein>
    <submittedName>
        <fullName evidence="8">G-protein coupled receptors family 1 profile domain-containing protein</fullName>
    </submittedName>
</protein>
<feature type="transmembrane region" description="Helical" evidence="5">
    <location>
        <begin position="323"/>
        <end position="342"/>
    </location>
</feature>
<keyword evidence="4 5" id="KW-0472">Membrane</keyword>
<organism evidence="7 8">
    <name type="scientific">Acrobeloides nanus</name>
    <dbReference type="NCBI Taxonomy" id="290746"/>
    <lineage>
        <taxon>Eukaryota</taxon>
        <taxon>Metazoa</taxon>
        <taxon>Ecdysozoa</taxon>
        <taxon>Nematoda</taxon>
        <taxon>Chromadorea</taxon>
        <taxon>Rhabditida</taxon>
        <taxon>Tylenchina</taxon>
        <taxon>Cephalobomorpha</taxon>
        <taxon>Cephaloboidea</taxon>
        <taxon>Cephalobidae</taxon>
        <taxon>Acrobeloides</taxon>
    </lineage>
</organism>
<feature type="transmembrane region" description="Helical" evidence="5">
    <location>
        <begin position="212"/>
        <end position="230"/>
    </location>
</feature>
<feature type="transmembrane region" description="Helical" evidence="5">
    <location>
        <begin position="63"/>
        <end position="83"/>
    </location>
</feature>
<evidence type="ECO:0000256" key="1">
    <source>
        <dbReference type="ARBA" id="ARBA00004370"/>
    </source>
</evidence>
<dbReference type="GO" id="GO:0004930">
    <property type="term" value="F:G protein-coupled receptor activity"/>
    <property type="evidence" value="ECO:0007669"/>
    <property type="project" value="InterPro"/>
</dbReference>
<accession>A0A914DXX5</accession>
<dbReference type="PANTHER" id="PTHR46709:SF8">
    <property type="entry name" value="G-PROTEIN COUPLED RECEPTORS FAMILY 1 PROFILE DOMAIN-CONTAINING PROTEIN"/>
    <property type="match status" value="1"/>
</dbReference>
<dbReference type="AlphaFoldDB" id="A0A914DXX5"/>
<evidence type="ECO:0000256" key="5">
    <source>
        <dbReference type="SAM" id="Phobius"/>
    </source>
</evidence>
<dbReference type="Gene3D" id="1.20.1070.10">
    <property type="entry name" value="Rhodopsin 7-helix transmembrane proteins"/>
    <property type="match status" value="1"/>
</dbReference>